<sequence length="811" mass="91987">MRGSCHIRGDATESRPKAMNLNSLILTFAFIECCSQAFKFGAVLDVKRDAHLAAAIDYAIQWLNAHGAYQHGEHQIELVHSNDYFDAVDTACRLLEKEKVVALFGSTNTLLNEHIERLANQVDVPFFNVVDDLRSVDSAAVSPAKIDLFPGAQLVEAISDLLAHWRWNRVIIVYSDVKRIERLEPFMERRRFASVRFSFVKINRLDYLKAAKEVEELEECGFIHRKDCSEFSRLLLDLDPESTYGFLLADMRTLDMELFRHNHARFIAVDAVDPAFAGENMTVFNYSSFVQHISDKWTEHIGTNRNLRISEAAMMFDAVMLAADAVKILKPEEKIMTRCRSPTRPHRPFKSGAKLIRALRNTSIRGLTGDLRRVSDNPLRSNFSFRILLLGYNGIIDDIGFWEPQTDVHVNMSRDSHAQLQRNVQVSDELKPHFRVTTIMERPYVMLKKNYYELDENSRLEGFCIDLLAELSRDLGFTYTIHLVKDKNYGNDVYGNGTWDGMIGEILRGEAEMAVAPLTVNFRRAEVVDFTKPFLSLGISILFKIPADNQPDVFSFLNPLPLQIWICILISIGGCDFGPRAVSTRLLGGTWWVFTLVIVAAYTANLAAVLTVSRTFIPIKNFDDLANQTTISYGTIQGGSTMQFFQESKISSHVKMWNYMKDRQVFVKNNAKGVEKALSENYAFLMESSSLEYEVQQNCNLTQIGGVLGSKGYGIALKKRSEWTDRISRQILLYAKRGIIEMKKTKWWRSKGASCAGPSSAVTQQRFALNMHNVAGLFIILFAGLVFAFCTVIVEFCIRSRQIANLEQACT</sequence>
<gene>
    <name evidence="18" type="ORF">TCNE_LOCUS12279</name>
</gene>
<keyword evidence="3" id="KW-0813">Transport</keyword>
<keyword evidence="19" id="KW-1185">Reference proteome</keyword>
<keyword evidence="9" id="KW-0675">Receptor</keyword>
<comment type="similarity">
    <text evidence="2">Belongs to the glutamate-gated ion channel (TC 1.A.10.1) family.</text>
</comment>
<evidence type="ECO:0000313" key="18">
    <source>
        <dbReference type="EMBL" id="VDM43600.1"/>
    </source>
</evidence>
<feature type="transmembrane region" description="Helical" evidence="15">
    <location>
        <begin position="774"/>
        <end position="798"/>
    </location>
</feature>
<dbReference type="SUPFAM" id="SSF53822">
    <property type="entry name" value="Periplasmic binding protein-like I"/>
    <property type="match status" value="1"/>
</dbReference>
<evidence type="ECO:0000256" key="15">
    <source>
        <dbReference type="SAM" id="Phobius"/>
    </source>
</evidence>
<dbReference type="InterPro" id="IPR001320">
    <property type="entry name" value="Iontro_rcpt_C"/>
</dbReference>
<evidence type="ECO:0000256" key="1">
    <source>
        <dbReference type="ARBA" id="ARBA00004141"/>
    </source>
</evidence>
<feature type="domain" description="Ionotropic glutamate receptor L-glutamate and glycine-binding" evidence="17">
    <location>
        <begin position="443"/>
        <end position="508"/>
    </location>
</feature>
<dbReference type="EMBL" id="UYWY01021190">
    <property type="protein sequence ID" value="VDM43600.1"/>
    <property type="molecule type" value="Genomic_DNA"/>
</dbReference>
<evidence type="ECO:0000256" key="3">
    <source>
        <dbReference type="ARBA" id="ARBA00022448"/>
    </source>
</evidence>
<evidence type="ECO:0000259" key="17">
    <source>
        <dbReference type="SMART" id="SM00918"/>
    </source>
</evidence>
<evidence type="ECO:0000256" key="7">
    <source>
        <dbReference type="ARBA" id="ARBA00023065"/>
    </source>
</evidence>
<dbReference type="SUPFAM" id="SSF53850">
    <property type="entry name" value="Periplasmic binding protein-like II"/>
    <property type="match status" value="1"/>
</dbReference>
<evidence type="ECO:0000313" key="20">
    <source>
        <dbReference type="WBParaSite" id="TCNE_0001227901-mRNA-1"/>
    </source>
</evidence>
<dbReference type="CDD" id="cd06368">
    <property type="entry name" value="PBP1_iGluR_non_NMDA-like"/>
    <property type="match status" value="1"/>
</dbReference>
<reference evidence="20" key="1">
    <citation type="submission" date="2016-06" db="UniProtKB">
        <authorList>
            <consortium name="WormBaseParasite"/>
        </authorList>
    </citation>
    <scope>IDENTIFICATION</scope>
</reference>
<evidence type="ECO:0000256" key="12">
    <source>
        <dbReference type="ARBA" id="ARBA00023286"/>
    </source>
</evidence>
<dbReference type="WBParaSite" id="TCNE_0001227901-mRNA-1">
    <property type="protein sequence ID" value="TCNE_0001227901-mRNA-1"/>
    <property type="gene ID" value="TCNE_0001227901"/>
</dbReference>
<evidence type="ECO:0000313" key="19">
    <source>
        <dbReference type="Proteomes" id="UP000050794"/>
    </source>
</evidence>
<organism evidence="19 20">
    <name type="scientific">Toxocara canis</name>
    <name type="common">Canine roundworm</name>
    <dbReference type="NCBI Taxonomy" id="6265"/>
    <lineage>
        <taxon>Eukaryota</taxon>
        <taxon>Metazoa</taxon>
        <taxon>Ecdysozoa</taxon>
        <taxon>Nematoda</taxon>
        <taxon>Chromadorea</taxon>
        <taxon>Rhabditida</taxon>
        <taxon>Spirurina</taxon>
        <taxon>Ascaridomorpha</taxon>
        <taxon>Ascaridoidea</taxon>
        <taxon>Toxocaridae</taxon>
        <taxon>Toxocara</taxon>
    </lineage>
</organism>
<keyword evidence="4 15" id="KW-0812">Transmembrane</keyword>
<reference evidence="18 19" key="2">
    <citation type="submission" date="2018-11" db="EMBL/GenBank/DDBJ databases">
        <authorList>
            <consortium name="Pathogen Informatics"/>
        </authorList>
    </citation>
    <scope>NUCLEOTIDE SEQUENCE [LARGE SCALE GENOMIC DNA]</scope>
</reference>
<evidence type="ECO:0000256" key="5">
    <source>
        <dbReference type="ARBA" id="ARBA00022989"/>
    </source>
</evidence>
<keyword evidence="7" id="KW-0406">Ion transport</keyword>
<evidence type="ECO:0000256" key="4">
    <source>
        <dbReference type="ARBA" id="ARBA00022692"/>
    </source>
</evidence>
<dbReference type="Pfam" id="PF10613">
    <property type="entry name" value="Lig_chan-Glu_bd"/>
    <property type="match status" value="1"/>
</dbReference>
<comment type="subcellular location">
    <subcellularLocation>
        <location evidence="1">Membrane</location>
        <topology evidence="1">Multi-pass membrane protein</topology>
    </subcellularLocation>
    <subcellularLocation>
        <location evidence="14">Postsynaptic cell membrane</location>
    </subcellularLocation>
</comment>
<keyword evidence="5 15" id="KW-1133">Transmembrane helix</keyword>
<keyword evidence="6" id="KW-0770">Synapse</keyword>
<feature type="transmembrane region" description="Helical" evidence="15">
    <location>
        <begin position="591"/>
        <end position="612"/>
    </location>
</feature>
<dbReference type="Gene3D" id="3.40.190.10">
    <property type="entry name" value="Periplasmic binding protein-like II"/>
    <property type="match status" value="3"/>
</dbReference>
<dbReference type="Pfam" id="PF00060">
    <property type="entry name" value="Lig_chan"/>
    <property type="match status" value="1"/>
</dbReference>
<dbReference type="InterPro" id="IPR028082">
    <property type="entry name" value="Peripla_BP_I"/>
</dbReference>
<evidence type="ECO:0000256" key="2">
    <source>
        <dbReference type="ARBA" id="ARBA00008685"/>
    </source>
</evidence>
<evidence type="ECO:0000256" key="8">
    <source>
        <dbReference type="ARBA" id="ARBA00023136"/>
    </source>
</evidence>
<dbReference type="AlphaFoldDB" id="A0A183UUV9"/>
<dbReference type="GO" id="GO:0015276">
    <property type="term" value="F:ligand-gated monoatomic ion channel activity"/>
    <property type="evidence" value="ECO:0007669"/>
    <property type="project" value="InterPro"/>
</dbReference>
<name>A0A183UUV9_TOXCA</name>
<keyword evidence="12" id="KW-1071">Ligand-gated ion channel</keyword>
<evidence type="ECO:0000256" key="14">
    <source>
        <dbReference type="ARBA" id="ARBA00034100"/>
    </source>
</evidence>
<evidence type="ECO:0000256" key="9">
    <source>
        <dbReference type="ARBA" id="ARBA00023170"/>
    </source>
</evidence>
<dbReference type="GO" id="GO:0045211">
    <property type="term" value="C:postsynaptic membrane"/>
    <property type="evidence" value="ECO:0007669"/>
    <property type="project" value="UniProtKB-SubCell"/>
</dbReference>
<evidence type="ECO:0000259" key="16">
    <source>
        <dbReference type="SMART" id="SM00079"/>
    </source>
</evidence>
<dbReference type="CDD" id="cd13714">
    <property type="entry name" value="PBP2_iGluR_Kainate"/>
    <property type="match status" value="1"/>
</dbReference>
<dbReference type="SMART" id="SM00079">
    <property type="entry name" value="PBPe"/>
    <property type="match status" value="1"/>
</dbReference>
<keyword evidence="13" id="KW-0407">Ion channel</keyword>
<dbReference type="InterPro" id="IPR019594">
    <property type="entry name" value="Glu/Gly-bd"/>
</dbReference>
<evidence type="ECO:0000256" key="11">
    <source>
        <dbReference type="ARBA" id="ARBA00023257"/>
    </source>
</evidence>
<feature type="domain" description="Ionotropic glutamate receptor C-terminal" evidence="16">
    <location>
        <begin position="433"/>
        <end position="750"/>
    </location>
</feature>
<keyword evidence="11" id="KW-0628">Postsynaptic cell membrane</keyword>
<accession>A0A183UUV9</accession>
<dbReference type="InterPro" id="IPR015683">
    <property type="entry name" value="Ionotropic_Glu_rcpt"/>
</dbReference>
<protein>
    <submittedName>
        <fullName evidence="20">Glutamate receptor ionotropic, kainate 2</fullName>
    </submittedName>
</protein>
<keyword evidence="8 15" id="KW-0472">Membrane</keyword>
<dbReference type="Gene3D" id="3.40.50.2300">
    <property type="match status" value="2"/>
</dbReference>
<dbReference type="FunFam" id="3.40.190.10:FF:000439">
    <property type="entry name" value="GLutamate Receptor family (AMPA)"/>
    <property type="match status" value="1"/>
</dbReference>
<proteinExistence type="inferred from homology"/>
<dbReference type="SMART" id="SM00918">
    <property type="entry name" value="Lig_chan-Glu_bd"/>
    <property type="match status" value="1"/>
</dbReference>
<dbReference type="InterPro" id="IPR001828">
    <property type="entry name" value="ANF_lig-bd_rcpt"/>
</dbReference>
<evidence type="ECO:0000256" key="6">
    <source>
        <dbReference type="ARBA" id="ARBA00023018"/>
    </source>
</evidence>
<keyword evidence="10" id="KW-0325">Glycoprotein</keyword>
<dbReference type="Proteomes" id="UP000050794">
    <property type="component" value="Unassembled WGS sequence"/>
</dbReference>
<dbReference type="FunFam" id="3.40.190.10:FF:000024">
    <property type="entry name" value="Glutamate receptor, ionotropic, delta 1"/>
    <property type="match status" value="1"/>
</dbReference>
<evidence type="ECO:0000256" key="10">
    <source>
        <dbReference type="ARBA" id="ARBA00023180"/>
    </source>
</evidence>
<evidence type="ECO:0000256" key="13">
    <source>
        <dbReference type="ARBA" id="ARBA00023303"/>
    </source>
</evidence>
<dbReference type="PANTHER" id="PTHR18966">
    <property type="entry name" value="IONOTROPIC GLUTAMATE RECEPTOR"/>
    <property type="match status" value="1"/>
</dbReference>
<dbReference type="Pfam" id="PF01094">
    <property type="entry name" value="ANF_receptor"/>
    <property type="match status" value="1"/>
</dbReference>